<feature type="region of interest" description="Disordered" evidence="1">
    <location>
        <begin position="107"/>
        <end position="185"/>
    </location>
</feature>
<evidence type="ECO:0000256" key="1">
    <source>
        <dbReference type="SAM" id="MobiDB-lite"/>
    </source>
</evidence>
<proteinExistence type="predicted"/>
<dbReference type="AlphaFoldDB" id="A0A7J5XKQ2"/>
<evidence type="ECO:0000313" key="2">
    <source>
        <dbReference type="EMBL" id="KAF3837570.1"/>
    </source>
</evidence>
<gene>
    <name evidence="2" type="ORF">F7725_005034</name>
</gene>
<name>A0A7J5XKQ2_DISMA</name>
<dbReference type="Proteomes" id="UP000518266">
    <property type="component" value="Unassembled WGS sequence"/>
</dbReference>
<feature type="compositionally biased region" description="Basic and acidic residues" evidence="1">
    <location>
        <begin position="107"/>
        <end position="116"/>
    </location>
</feature>
<comment type="caution">
    <text evidence="2">The sequence shown here is derived from an EMBL/GenBank/DDBJ whole genome shotgun (WGS) entry which is preliminary data.</text>
</comment>
<feature type="compositionally biased region" description="Low complexity" evidence="1">
    <location>
        <begin position="169"/>
        <end position="183"/>
    </location>
</feature>
<sequence>MEFLTAVTPGFVIQEFFFIAAVNRVPAALRFHSDSMKNMKYTDNMDSIFDPSVADALIKLDPEDGPHFVEYFQTHAMLSREKAQLQASVRDQRKLLVENGKLKKDIEQLKTQLQDKQKRRTGSGRRRERTPNRRQQAGSSNRPRGGPPPRLLASDDDVTRDWPRPQAPTPGTESPSSTTLPELQVDSKGVANYKGCGFEVKGKGLCRAPSLTNCNIK</sequence>
<protein>
    <submittedName>
        <fullName evidence="2">Uncharacterized protein</fullName>
    </submittedName>
</protein>
<reference evidence="2 3" key="1">
    <citation type="submission" date="2020-03" db="EMBL/GenBank/DDBJ databases">
        <title>Dissostichus mawsoni Genome sequencing and assembly.</title>
        <authorList>
            <person name="Park H."/>
        </authorList>
    </citation>
    <scope>NUCLEOTIDE SEQUENCE [LARGE SCALE GENOMIC DNA]</scope>
    <source>
        <strain evidence="2">DM0001</strain>
        <tissue evidence="2">Muscle</tissue>
    </source>
</reference>
<organism evidence="2 3">
    <name type="scientific">Dissostichus mawsoni</name>
    <name type="common">Antarctic cod</name>
    <dbReference type="NCBI Taxonomy" id="36200"/>
    <lineage>
        <taxon>Eukaryota</taxon>
        <taxon>Metazoa</taxon>
        <taxon>Chordata</taxon>
        <taxon>Craniata</taxon>
        <taxon>Vertebrata</taxon>
        <taxon>Euteleostomi</taxon>
        <taxon>Actinopterygii</taxon>
        <taxon>Neopterygii</taxon>
        <taxon>Teleostei</taxon>
        <taxon>Neoteleostei</taxon>
        <taxon>Acanthomorphata</taxon>
        <taxon>Eupercaria</taxon>
        <taxon>Perciformes</taxon>
        <taxon>Notothenioidei</taxon>
        <taxon>Nototheniidae</taxon>
        <taxon>Dissostichus</taxon>
    </lineage>
</organism>
<evidence type="ECO:0000313" key="3">
    <source>
        <dbReference type="Proteomes" id="UP000518266"/>
    </source>
</evidence>
<feature type="compositionally biased region" description="Basic residues" evidence="1">
    <location>
        <begin position="117"/>
        <end position="128"/>
    </location>
</feature>
<dbReference type="OrthoDB" id="197206at2759"/>
<accession>A0A7J5XKQ2</accession>
<dbReference type="EMBL" id="JAAKFY010000023">
    <property type="protein sequence ID" value="KAF3837570.1"/>
    <property type="molecule type" value="Genomic_DNA"/>
</dbReference>
<keyword evidence="3" id="KW-1185">Reference proteome</keyword>